<name>A0AAP0GRQ9_9ASTR</name>
<dbReference type="InterPro" id="IPR050796">
    <property type="entry name" value="SCF_F-box_component"/>
</dbReference>
<gene>
    <name evidence="4" type="ORF">SSX86_021454</name>
</gene>
<feature type="transmembrane region" description="Helical" evidence="1">
    <location>
        <begin position="99"/>
        <end position="120"/>
    </location>
</feature>
<evidence type="ECO:0000259" key="2">
    <source>
        <dbReference type="Pfam" id="PF00646"/>
    </source>
</evidence>
<dbReference type="AlphaFoldDB" id="A0AAP0GRQ9"/>
<dbReference type="InterPro" id="IPR011043">
    <property type="entry name" value="Gal_Oxase/kelch_b-propeller"/>
</dbReference>
<keyword evidence="1" id="KW-0472">Membrane</keyword>
<dbReference type="InterPro" id="IPR001810">
    <property type="entry name" value="F-box_dom"/>
</dbReference>
<organism evidence="4 5">
    <name type="scientific">Deinandra increscens subsp. villosa</name>
    <dbReference type="NCBI Taxonomy" id="3103831"/>
    <lineage>
        <taxon>Eukaryota</taxon>
        <taxon>Viridiplantae</taxon>
        <taxon>Streptophyta</taxon>
        <taxon>Embryophyta</taxon>
        <taxon>Tracheophyta</taxon>
        <taxon>Spermatophyta</taxon>
        <taxon>Magnoliopsida</taxon>
        <taxon>eudicotyledons</taxon>
        <taxon>Gunneridae</taxon>
        <taxon>Pentapetalae</taxon>
        <taxon>asterids</taxon>
        <taxon>campanulids</taxon>
        <taxon>Asterales</taxon>
        <taxon>Asteraceae</taxon>
        <taxon>Asteroideae</taxon>
        <taxon>Heliantheae alliance</taxon>
        <taxon>Madieae</taxon>
        <taxon>Madiinae</taxon>
        <taxon>Deinandra</taxon>
    </lineage>
</organism>
<dbReference type="NCBIfam" id="TIGR01640">
    <property type="entry name" value="F_box_assoc_1"/>
    <property type="match status" value="1"/>
</dbReference>
<keyword evidence="5" id="KW-1185">Reference proteome</keyword>
<dbReference type="Proteomes" id="UP001408789">
    <property type="component" value="Unassembled WGS sequence"/>
</dbReference>
<dbReference type="Pfam" id="PF07734">
    <property type="entry name" value="FBA_1"/>
    <property type="match status" value="1"/>
</dbReference>
<feature type="domain" description="F-box" evidence="2">
    <location>
        <begin position="22"/>
        <end position="52"/>
    </location>
</feature>
<dbReference type="EMBL" id="JBCNJP010000020">
    <property type="protein sequence ID" value="KAK9060748.1"/>
    <property type="molecule type" value="Genomic_DNA"/>
</dbReference>
<evidence type="ECO:0000313" key="5">
    <source>
        <dbReference type="Proteomes" id="UP001408789"/>
    </source>
</evidence>
<dbReference type="SUPFAM" id="SSF50965">
    <property type="entry name" value="Galactose oxidase, central domain"/>
    <property type="match status" value="1"/>
</dbReference>
<evidence type="ECO:0000259" key="3">
    <source>
        <dbReference type="Pfam" id="PF07734"/>
    </source>
</evidence>
<feature type="domain" description="F-box associated beta-propeller type 1" evidence="3">
    <location>
        <begin position="96"/>
        <end position="375"/>
    </location>
</feature>
<dbReference type="SUPFAM" id="SSF81383">
    <property type="entry name" value="F-box domain"/>
    <property type="match status" value="1"/>
</dbReference>
<dbReference type="PANTHER" id="PTHR31672">
    <property type="entry name" value="BNACNNG10540D PROTEIN"/>
    <property type="match status" value="1"/>
</dbReference>
<protein>
    <recommendedName>
        <fullName evidence="6">F-box domain-containing protein</fullName>
    </recommendedName>
</protein>
<dbReference type="PANTHER" id="PTHR31672:SF13">
    <property type="entry name" value="F-BOX PROTEIN CPR30-LIKE"/>
    <property type="match status" value="1"/>
</dbReference>
<proteinExistence type="predicted"/>
<sequence length="378" mass="42767">MAARKKTAALAAELPLSIIECEILPRLPAKSVGRCMCVCKLWKSLLSTPVFTRMHLRNNVTDIDQYKLLMIDDHGTLTTLDGHVVHRNPEPLGPINYRFYVLASLDGLVCLGSVVTGLAFWNPLTGAYKKLAPIPCTISFWLCDGVGFYIDRSSNDYRLLYMKRGGIDGVYIYSHKLDSWRQIDFSEGLVSNHSSYDYVICSEATAFFGQCLYFVMTDSMYSGGSWIICFDVKTEKVRKIRFPHGVPAQDDNLTHASLVLLHGCIHLCVSYFVGDYSLPLPCKNFDMWRMDHGTDGWVKVFSEPVMFSISSQSFPLQRSICTATTTTNYDSLAALLDDDNNSFKKMNTEDFTTRYFRFPSLTHRSDRIIYVETLVSPA</sequence>
<dbReference type="InterPro" id="IPR036047">
    <property type="entry name" value="F-box-like_dom_sf"/>
</dbReference>
<dbReference type="Gene3D" id="1.20.1280.50">
    <property type="match status" value="1"/>
</dbReference>
<keyword evidence="1" id="KW-0812">Transmembrane</keyword>
<comment type="caution">
    <text evidence="4">The sequence shown here is derived from an EMBL/GenBank/DDBJ whole genome shotgun (WGS) entry which is preliminary data.</text>
</comment>
<accession>A0AAP0GRQ9</accession>
<evidence type="ECO:0008006" key="6">
    <source>
        <dbReference type="Google" id="ProtNLM"/>
    </source>
</evidence>
<dbReference type="InterPro" id="IPR017451">
    <property type="entry name" value="F-box-assoc_interact_dom"/>
</dbReference>
<dbReference type="InterPro" id="IPR006527">
    <property type="entry name" value="F-box-assoc_dom_typ1"/>
</dbReference>
<keyword evidence="1" id="KW-1133">Transmembrane helix</keyword>
<reference evidence="4 5" key="1">
    <citation type="submission" date="2024-04" db="EMBL/GenBank/DDBJ databases">
        <title>The reference genome of an endangered Asteraceae, Deinandra increscens subsp. villosa, native to the Central Coast of California.</title>
        <authorList>
            <person name="Guilliams M."/>
            <person name="Hasenstab-Lehman K."/>
            <person name="Meyer R."/>
            <person name="Mcevoy S."/>
        </authorList>
    </citation>
    <scope>NUCLEOTIDE SEQUENCE [LARGE SCALE GENOMIC DNA]</scope>
    <source>
        <tissue evidence="4">Leaf</tissue>
    </source>
</reference>
<dbReference type="CDD" id="cd22157">
    <property type="entry name" value="F-box_AtFBW1-like"/>
    <property type="match status" value="1"/>
</dbReference>
<evidence type="ECO:0000313" key="4">
    <source>
        <dbReference type="EMBL" id="KAK9060748.1"/>
    </source>
</evidence>
<evidence type="ECO:0000256" key="1">
    <source>
        <dbReference type="SAM" id="Phobius"/>
    </source>
</evidence>
<dbReference type="Pfam" id="PF00646">
    <property type="entry name" value="F-box"/>
    <property type="match status" value="1"/>
</dbReference>